<gene>
    <name evidence="1" type="ORF">APHCRT_1648</name>
</gene>
<proteinExistence type="predicted"/>
<accession>A0A0F3PHL6</accession>
<organism evidence="1 2">
    <name type="scientific">Anaplasma phagocytophilum str. CRT53-1</name>
    <dbReference type="NCBI Taxonomy" id="1359157"/>
    <lineage>
        <taxon>Bacteria</taxon>
        <taxon>Pseudomonadati</taxon>
        <taxon>Pseudomonadota</taxon>
        <taxon>Alphaproteobacteria</taxon>
        <taxon>Rickettsiales</taxon>
        <taxon>Anaplasmataceae</taxon>
        <taxon>Anaplasma</taxon>
        <taxon>phagocytophilum group</taxon>
    </lineage>
</organism>
<evidence type="ECO:0000313" key="2">
    <source>
        <dbReference type="Proteomes" id="UP000033722"/>
    </source>
</evidence>
<comment type="caution">
    <text evidence="1">The sequence shown here is derived from an EMBL/GenBank/DDBJ whole genome shotgun (WGS) entry which is preliminary data.</text>
</comment>
<dbReference type="Proteomes" id="UP000033722">
    <property type="component" value="Unassembled WGS sequence"/>
</dbReference>
<feature type="non-terminal residue" evidence="1">
    <location>
        <position position="36"/>
    </location>
</feature>
<dbReference type="AlphaFoldDB" id="A0A0F3PHL6"/>
<protein>
    <submittedName>
        <fullName evidence="1">Uncharacterized protein</fullName>
    </submittedName>
</protein>
<reference evidence="1 2" key="1">
    <citation type="submission" date="2015-01" db="EMBL/GenBank/DDBJ databases">
        <title>Genome Sequencing of Rickettsiales.</title>
        <authorList>
            <person name="Daugherty S.C."/>
            <person name="Su Q."/>
            <person name="Abolude K."/>
            <person name="Beier-Sexton M."/>
            <person name="Carlyon J.A."/>
            <person name="Carter R."/>
            <person name="Day N.P."/>
            <person name="Dumler S.J."/>
            <person name="Dyachenko V."/>
            <person name="Godinez A."/>
            <person name="Kurtti T.J."/>
            <person name="Lichay M."/>
            <person name="Mullins K.E."/>
            <person name="Ott S."/>
            <person name="Pappas-Brown V."/>
            <person name="Paris D.H."/>
            <person name="Patel P."/>
            <person name="Richards A.L."/>
            <person name="Sadzewicz L."/>
            <person name="Sears K."/>
            <person name="Seidman D."/>
            <person name="Sengamalay N."/>
            <person name="Stenos J."/>
            <person name="Tallon L.J."/>
            <person name="Vincent G."/>
            <person name="Fraser C.M."/>
            <person name="Munderloh U."/>
            <person name="Dunning-Hotopp J.C."/>
        </authorList>
    </citation>
    <scope>NUCLEOTIDE SEQUENCE [LARGE SCALE GENOMIC DNA]</scope>
    <source>
        <strain evidence="1 2">CRT53-1</strain>
    </source>
</reference>
<dbReference type="PATRIC" id="fig|1359157.3.peg.1583"/>
<evidence type="ECO:0000313" key="1">
    <source>
        <dbReference type="EMBL" id="KJV79850.1"/>
    </source>
</evidence>
<sequence>MGNIVYTDAHSVYRELRVLYSRSVAKINGVSARQIL</sequence>
<dbReference type="EMBL" id="LAOD01000044">
    <property type="protein sequence ID" value="KJV79850.1"/>
    <property type="molecule type" value="Genomic_DNA"/>
</dbReference>
<name>A0A0F3PHL6_ANAPH</name>